<reference evidence="1 2" key="1">
    <citation type="submission" date="2018-05" db="EMBL/GenBank/DDBJ databases">
        <title>Genomic Encyclopedia of Type Strains, Phase IV (KMG-IV): sequencing the most valuable type-strain genomes for metagenomic binning, comparative biology and taxonomic classification.</title>
        <authorList>
            <person name="Goeker M."/>
        </authorList>
    </citation>
    <scope>NUCLEOTIDE SEQUENCE [LARGE SCALE GENOMIC DNA]</scope>
    <source>
        <strain evidence="1 2">DSM 23606</strain>
    </source>
</reference>
<keyword evidence="2" id="KW-1185">Reference proteome</keyword>
<evidence type="ECO:0000313" key="2">
    <source>
        <dbReference type="Proteomes" id="UP000246569"/>
    </source>
</evidence>
<accession>A0A317MZ44</accession>
<dbReference type="Proteomes" id="UP000246569">
    <property type="component" value="Unassembled WGS sequence"/>
</dbReference>
<gene>
    <name evidence="1" type="ORF">C7443_10676</name>
</gene>
<evidence type="ECO:0000313" key="1">
    <source>
        <dbReference type="EMBL" id="PWV61062.1"/>
    </source>
</evidence>
<organism evidence="1 2">
    <name type="scientific">Plasticicumulans acidivorans</name>
    <dbReference type="NCBI Taxonomy" id="886464"/>
    <lineage>
        <taxon>Bacteria</taxon>
        <taxon>Pseudomonadati</taxon>
        <taxon>Pseudomonadota</taxon>
        <taxon>Gammaproteobacteria</taxon>
        <taxon>Candidatus Competibacteraceae</taxon>
        <taxon>Plasticicumulans</taxon>
    </lineage>
</organism>
<dbReference type="RefSeq" id="WP_146213290.1">
    <property type="nucleotide sequence ID" value="NZ_QGTJ01000006.1"/>
</dbReference>
<dbReference type="AlphaFoldDB" id="A0A317MZ44"/>
<dbReference type="EMBL" id="QGTJ01000006">
    <property type="protein sequence ID" value="PWV61062.1"/>
    <property type="molecule type" value="Genomic_DNA"/>
</dbReference>
<sequence>MTAQSADTAIDPALLGRAMQGIRFGLDALNGMEPLVPFAIMWLGSGERVIDHSVHATYEDSIEHTLRLVNAAARRGADDPGLALAGYAVAWEGYVSAAGERMEAIIIEAALADSPYAVHLAQPYTFGEKAEPNGEPMLLGSASNLLNTQESGPLLEGHLISPAFLTTDATATHPFAQMAIAAICVTANMFEDEEAERITLGIRELQRLEQESASQMGRHTFGVLVAQVASGDLMAVLPCDTRAELMQLIVKGAAELQDAVQHGKLLATDAAGYLAEVRGIIEAVLHGAEIPDSGAKLLAVFDRLAVNTATAA</sequence>
<proteinExistence type="predicted"/>
<comment type="caution">
    <text evidence="1">The sequence shown here is derived from an EMBL/GenBank/DDBJ whole genome shotgun (WGS) entry which is preliminary data.</text>
</comment>
<name>A0A317MZ44_9GAMM</name>
<protein>
    <submittedName>
        <fullName evidence="1">Uncharacterized protein</fullName>
    </submittedName>
</protein>